<proteinExistence type="predicted"/>
<sequence length="1421" mass="161184">MFVAACVRKPEDALRVMKKALESKNATERTEGIQRFYALWRNRFHVWLKMEEGAQASFKVPPPGIDFTLPSPAIGQSQLPVVDPPWMPHLKTKIEELSLKEEEHATSQTIMTMTRTRRKQKQEMVKRAVRDAEERQCEQRQLFKLRGSAIVQQAAYEPALFHHQQEQGEESETTHHTARHPLPVAQPLFPSPLLAVIPMIIEMLDDPQVDKNGVSGSFARTMRSNSVGDVSRKIIWTCIVEDPSLFFRHFLEKLTNRERQEYLMSLLRKLILRFNPLPSQAAYSLLNYLFGFVMHYVRAQCEGADKALGMALSLTWILAPNVHGLYFKDLKQTLKKEQCDQALMITANVPSAKKIIVHGPDSGMGGIPSQFPVHEDTQFQQILSDSLEFFNIDENDVNSYFLTDTKTGLIHLPSCYVRDFYFFHRSFYPQLTLVKLDQEEAHLRMRQTAFAQRFIEVGKVLLTHNILKYSPQHVIAQRIFFLHDELTHLPSFPRKSLETCFGMYHGEMGEQLKAMEAVHKFTWAKLMSDMFEKMENAFMFADLHLFINVVNGIMIMHCEDLLILRRCAATYIAMSIHFNSLFASQGFFLIMPTLLRCYSQRQTNRVFCSVVEFLCRQFYTLHRKPFLLQMCGSIANIIDNNNNDFEINPMRVKAKYWFALLKNMENMSDDYDQFDILGLVPYDKPLKALDLCYRDDPNTFCLLTDAIASCICVCAFAPESKRSHHMLLVMAALQPHLIRRIEEETALQNNSHAAVKHEVSQWTTLCVEMKALINSCDVLVRKEKKSVAVGWEAAEIEETHKENYRRPRDTLLCLAAQFIEMATPRLKELAKLSSSNEHTKIPEVMDHKCHVKLSEIALALLKIASYDLTTMSCPGLQKYFTTIMPVTDWSIESNRSALGIILKRLDKTIAKIAKKQSIRRRVNWAALASWIRGICDTLSVFPYMAHLNPLKSTTQLCLRIIAGDPFHEEGTITTHSTTVLHPAPPPQVFCNAVLRMTTILMQALGQASFSLEMVSGAEGLGAAADRIEAVLCHLLIPLFLRTSTNPKEASVIQGKDLSFCLSLMQNAISPPIGKHSTAPISSSTNLATTFIRGGQHSMSIKREHRNSENLSGRQGSVSVTDRGHSATVSTLRIVRDSVSQCIYLALKVMMLCFGKLLTPMWPRVARLVRDLISKKQGGQSAVQFIDFVLHAELPIALLILPVIQNRVKQKASCEQDALWQAEIIERIESKHHFTLPLGALLNKCQVELAQLKDDLACRPLDLPRSYTPTATDPHSDSSEGEGTILEDIEDESGDSSQQPTTSARVTKSPSVPLNKVGSSPRTRSISGFGMWRSVRRKSRHISTESESDGDRSVELADIHRREEAGMIQRTPVRRSTEALVLPLHETLDANRQRFVSFSTPKKRNGKNDDDVFQITEQHQLV</sequence>
<dbReference type="InterPro" id="IPR046460">
    <property type="entry name" value="UNC80_C"/>
</dbReference>
<name>A0A0D6L566_9BILA</name>
<dbReference type="PANTHER" id="PTHR31781">
    <property type="entry name" value="UNC80"/>
    <property type="match status" value="1"/>
</dbReference>
<dbReference type="PANTHER" id="PTHR31781:SF1">
    <property type="entry name" value="PROTEIN UNC-80 HOMOLOG"/>
    <property type="match status" value="1"/>
</dbReference>
<feature type="compositionally biased region" description="Polar residues" evidence="1">
    <location>
        <begin position="1294"/>
        <end position="1325"/>
    </location>
</feature>
<evidence type="ECO:0000259" key="2">
    <source>
        <dbReference type="Pfam" id="PF20262"/>
    </source>
</evidence>
<organism evidence="3 4">
    <name type="scientific">Ancylostoma ceylanicum</name>
    <dbReference type="NCBI Taxonomy" id="53326"/>
    <lineage>
        <taxon>Eukaryota</taxon>
        <taxon>Metazoa</taxon>
        <taxon>Ecdysozoa</taxon>
        <taxon>Nematoda</taxon>
        <taxon>Chromadorea</taxon>
        <taxon>Rhabditida</taxon>
        <taxon>Rhabditina</taxon>
        <taxon>Rhabditomorpha</taxon>
        <taxon>Strongyloidea</taxon>
        <taxon>Ancylostomatidae</taxon>
        <taxon>Ancylostomatinae</taxon>
        <taxon>Ancylostoma</taxon>
    </lineage>
</organism>
<dbReference type="EMBL" id="KE126306">
    <property type="protein sequence ID" value="EPB66259.1"/>
    <property type="molecule type" value="Genomic_DNA"/>
</dbReference>
<keyword evidence="4" id="KW-1185">Reference proteome</keyword>
<dbReference type="GO" id="GO:0034703">
    <property type="term" value="C:cation channel complex"/>
    <property type="evidence" value="ECO:0007669"/>
    <property type="project" value="TreeGrafter"/>
</dbReference>
<dbReference type="Pfam" id="PF20262">
    <property type="entry name" value="UNC80_C"/>
    <property type="match status" value="2"/>
</dbReference>
<dbReference type="GO" id="GO:0005261">
    <property type="term" value="F:monoatomic cation channel activity"/>
    <property type="evidence" value="ECO:0007669"/>
    <property type="project" value="TreeGrafter"/>
</dbReference>
<gene>
    <name evidence="3" type="ORF">ANCCEY_14650</name>
</gene>
<dbReference type="GO" id="GO:0055080">
    <property type="term" value="P:monoatomic cation homeostasis"/>
    <property type="evidence" value="ECO:0007669"/>
    <property type="project" value="TreeGrafter"/>
</dbReference>
<dbReference type="Proteomes" id="UP000054495">
    <property type="component" value="Unassembled WGS sequence"/>
</dbReference>
<accession>A0A0D6L566</accession>
<feature type="domain" description="Protein UNC80 C-terminal" evidence="2">
    <location>
        <begin position="169"/>
        <end position="782"/>
    </location>
</feature>
<evidence type="ECO:0000256" key="1">
    <source>
        <dbReference type="SAM" id="MobiDB-lite"/>
    </source>
</evidence>
<feature type="region of interest" description="Disordered" evidence="1">
    <location>
        <begin position="1289"/>
        <end position="1329"/>
    </location>
</feature>
<evidence type="ECO:0000313" key="3">
    <source>
        <dbReference type="EMBL" id="EPB66259.1"/>
    </source>
</evidence>
<feature type="domain" description="Protein UNC80 C-terminal" evidence="2">
    <location>
        <begin position="797"/>
        <end position="1255"/>
    </location>
</feature>
<dbReference type="GO" id="GO:0030424">
    <property type="term" value="C:axon"/>
    <property type="evidence" value="ECO:0007669"/>
    <property type="project" value="TreeGrafter"/>
</dbReference>
<feature type="region of interest" description="Disordered" evidence="1">
    <location>
        <begin position="1101"/>
        <end position="1120"/>
    </location>
</feature>
<reference evidence="3 4" key="1">
    <citation type="submission" date="2013-05" db="EMBL/GenBank/DDBJ databases">
        <title>Draft genome of the parasitic nematode Anyclostoma ceylanicum.</title>
        <authorList>
            <person name="Mitreva M."/>
        </authorList>
    </citation>
    <scope>NUCLEOTIDE SEQUENCE [LARGE SCALE GENOMIC DNA]</scope>
</reference>
<evidence type="ECO:0000313" key="4">
    <source>
        <dbReference type="Proteomes" id="UP000054495"/>
    </source>
</evidence>
<protein>
    <recommendedName>
        <fullName evidence="2">Protein UNC80 C-terminal domain-containing protein</fullName>
    </recommendedName>
</protein>
<feature type="compositionally biased region" description="Polar residues" evidence="1">
    <location>
        <begin position="1108"/>
        <end position="1119"/>
    </location>
</feature>